<feature type="coiled-coil region" evidence="1">
    <location>
        <begin position="55"/>
        <end position="86"/>
    </location>
</feature>
<evidence type="ECO:0000259" key="2">
    <source>
        <dbReference type="Pfam" id="PF07540"/>
    </source>
</evidence>
<name>A0AAD2E2X3_9LAMI</name>
<dbReference type="Pfam" id="PF07540">
    <property type="entry name" value="NOC3p"/>
    <property type="match status" value="1"/>
</dbReference>
<keyword evidence="1" id="KW-0175">Coiled coil</keyword>
<dbReference type="EMBL" id="OU503047">
    <property type="protein sequence ID" value="CAI9772826.1"/>
    <property type="molecule type" value="Genomic_DNA"/>
</dbReference>
<evidence type="ECO:0000256" key="1">
    <source>
        <dbReference type="SAM" id="Coils"/>
    </source>
</evidence>
<sequence length="201" mass="23283">MIWSHCVYEKRLRKKQTNKEIEENAIEVDPVDALPVKTLDGKLYYRTGDATGQDLSVVKLTKAEKRAKLKKLRKEAKKQVKEEVEQTSHAEVLEESNIKSLREMLEISKDGNREIVILGLKSFLAVFKDTIPGYRIRLPTEKEPEMKISKEVQKMRLYESTLLSAYKRLIAIEQQTVYKRVSVVLCGVYVLCLQQYPLQLP</sequence>
<dbReference type="InterPro" id="IPR011501">
    <property type="entry name" value="Noc3_N"/>
</dbReference>
<evidence type="ECO:0000313" key="4">
    <source>
        <dbReference type="Proteomes" id="UP000834106"/>
    </source>
</evidence>
<proteinExistence type="predicted"/>
<dbReference type="Proteomes" id="UP000834106">
    <property type="component" value="Chromosome 12"/>
</dbReference>
<dbReference type="GO" id="GO:0006270">
    <property type="term" value="P:DNA replication initiation"/>
    <property type="evidence" value="ECO:0007669"/>
    <property type="project" value="TreeGrafter"/>
</dbReference>
<dbReference type="AlphaFoldDB" id="A0AAD2E2X3"/>
<protein>
    <recommendedName>
        <fullName evidence="2">Nucleolar complex-associated protein 3 N-terminal domain-containing protein</fullName>
    </recommendedName>
</protein>
<organism evidence="3 4">
    <name type="scientific">Fraxinus pennsylvanica</name>
    <dbReference type="NCBI Taxonomy" id="56036"/>
    <lineage>
        <taxon>Eukaryota</taxon>
        <taxon>Viridiplantae</taxon>
        <taxon>Streptophyta</taxon>
        <taxon>Embryophyta</taxon>
        <taxon>Tracheophyta</taxon>
        <taxon>Spermatophyta</taxon>
        <taxon>Magnoliopsida</taxon>
        <taxon>eudicotyledons</taxon>
        <taxon>Gunneridae</taxon>
        <taxon>Pentapetalae</taxon>
        <taxon>asterids</taxon>
        <taxon>lamiids</taxon>
        <taxon>Lamiales</taxon>
        <taxon>Oleaceae</taxon>
        <taxon>Oleeae</taxon>
        <taxon>Fraxinus</taxon>
    </lineage>
</organism>
<feature type="domain" description="Nucleolar complex-associated protein 3 N-terminal" evidence="2">
    <location>
        <begin position="94"/>
        <end position="168"/>
    </location>
</feature>
<dbReference type="GO" id="GO:0003682">
    <property type="term" value="F:chromatin binding"/>
    <property type="evidence" value="ECO:0007669"/>
    <property type="project" value="TreeGrafter"/>
</dbReference>
<dbReference type="PANTHER" id="PTHR14428">
    <property type="entry name" value="NUCLEOLAR COMPLEX PROTEIN 3"/>
    <property type="match status" value="1"/>
</dbReference>
<dbReference type="PANTHER" id="PTHR14428:SF5">
    <property type="entry name" value="NUCLEOLAR COMPLEX PROTEIN 3 HOMOLOG"/>
    <property type="match status" value="1"/>
</dbReference>
<reference evidence="3" key="1">
    <citation type="submission" date="2023-05" db="EMBL/GenBank/DDBJ databases">
        <authorList>
            <person name="Huff M."/>
        </authorList>
    </citation>
    <scope>NUCLEOTIDE SEQUENCE</scope>
</reference>
<evidence type="ECO:0000313" key="3">
    <source>
        <dbReference type="EMBL" id="CAI9772826.1"/>
    </source>
</evidence>
<gene>
    <name evidence="3" type="ORF">FPE_LOCUS20256</name>
</gene>
<dbReference type="GO" id="GO:0005730">
    <property type="term" value="C:nucleolus"/>
    <property type="evidence" value="ECO:0007669"/>
    <property type="project" value="TreeGrafter"/>
</dbReference>
<keyword evidence="4" id="KW-1185">Reference proteome</keyword>
<dbReference type="InterPro" id="IPR016903">
    <property type="entry name" value="Nucleolar_cplx-assoc_3"/>
</dbReference>
<accession>A0AAD2E2X3</accession>